<organism evidence="2 3">
    <name type="scientific">Candidatus Ryanbacteria bacterium CG10_big_fil_rev_8_21_14_0_10_43_42</name>
    <dbReference type="NCBI Taxonomy" id="1974864"/>
    <lineage>
        <taxon>Bacteria</taxon>
        <taxon>Candidatus Ryaniibacteriota</taxon>
    </lineage>
</organism>
<feature type="transmembrane region" description="Helical" evidence="1">
    <location>
        <begin position="6"/>
        <end position="25"/>
    </location>
</feature>
<feature type="transmembrane region" description="Helical" evidence="1">
    <location>
        <begin position="68"/>
        <end position="91"/>
    </location>
</feature>
<accession>A0A2M8KXV2</accession>
<dbReference type="Proteomes" id="UP000229098">
    <property type="component" value="Unassembled WGS sequence"/>
</dbReference>
<evidence type="ECO:0000313" key="3">
    <source>
        <dbReference type="Proteomes" id="UP000229098"/>
    </source>
</evidence>
<dbReference type="AlphaFoldDB" id="A0A2M8KXV2"/>
<keyword evidence="1" id="KW-0472">Membrane</keyword>
<evidence type="ECO:0000313" key="2">
    <source>
        <dbReference type="EMBL" id="PJE64721.1"/>
    </source>
</evidence>
<comment type="caution">
    <text evidence="2">The sequence shown here is derived from an EMBL/GenBank/DDBJ whole genome shotgun (WGS) entry which is preliminary data.</text>
</comment>
<dbReference type="EMBL" id="PFEF01000003">
    <property type="protein sequence ID" value="PJE64721.1"/>
    <property type="molecule type" value="Genomic_DNA"/>
</dbReference>
<keyword evidence="1" id="KW-0812">Transmembrane</keyword>
<sequence length="92" mass="10627">MYSILTSNVDWIVLLLLGGFLLSLLRQSSEEGKLILLAISISFISFGLFRKFFPERRLLWLSDDKINIYIRIAVWFTVLLSAYIVHLSLVCC</sequence>
<evidence type="ECO:0000256" key="1">
    <source>
        <dbReference type="SAM" id="Phobius"/>
    </source>
</evidence>
<name>A0A2M8KXV2_9BACT</name>
<feature type="transmembrane region" description="Helical" evidence="1">
    <location>
        <begin position="34"/>
        <end position="53"/>
    </location>
</feature>
<protein>
    <submittedName>
        <fullName evidence="2">Uncharacterized protein</fullName>
    </submittedName>
</protein>
<keyword evidence="1" id="KW-1133">Transmembrane helix</keyword>
<gene>
    <name evidence="2" type="ORF">COU90_00400</name>
</gene>
<reference evidence="3" key="1">
    <citation type="submission" date="2017-09" db="EMBL/GenBank/DDBJ databases">
        <title>Depth-based differentiation of microbial function through sediment-hosted aquifers and enrichment of novel symbionts in the deep terrestrial subsurface.</title>
        <authorList>
            <person name="Probst A.J."/>
            <person name="Ladd B."/>
            <person name="Jarett J.K."/>
            <person name="Geller-Mcgrath D.E."/>
            <person name="Sieber C.M.K."/>
            <person name="Emerson J.B."/>
            <person name="Anantharaman K."/>
            <person name="Thomas B.C."/>
            <person name="Malmstrom R."/>
            <person name="Stieglmeier M."/>
            <person name="Klingl A."/>
            <person name="Woyke T."/>
            <person name="Ryan C.M."/>
            <person name="Banfield J.F."/>
        </authorList>
    </citation>
    <scope>NUCLEOTIDE SEQUENCE [LARGE SCALE GENOMIC DNA]</scope>
</reference>
<proteinExistence type="predicted"/>